<dbReference type="OrthoDB" id="1809704at2"/>
<accession>A4J355</accession>
<keyword evidence="4" id="KW-1185">Reference proteome</keyword>
<feature type="coiled-coil region" evidence="1">
    <location>
        <begin position="230"/>
        <end position="292"/>
    </location>
</feature>
<dbReference type="Proteomes" id="UP000001556">
    <property type="component" value="Chromosome"/>
</dbReference>
<name>A4J355_DESRM</name>
<organism evidence="3 4">
    <name type="scientific">Desulforamulus reducens (strain ATCC BAA-1160 / DSM 100696 / MI-1)</name>
    <name type="common">Desulfotomaculum reducens</name>
    <dbReference type="NCBI Taxonomy" id="349161"/>
    <lineage>
        <taxon>Bacteria</taxon>
        <taxon>Bacillati</taxon>
        <taxon>Bacillota</taxon>
        <taxon>Clostridia</taxon>
        <taxon>Eubacteriales</taxon>
        <taxon>Peptococcaceae</taxon>
        <taxon>Desulforamulus</taxon>
    </lineage>
</organism>
<dbReference type="KEGG" id="drm:Dred_0973"/>
<reference evidence="3 4" key="1">
    <citation type="submission" date="2007-03" db="EMBL/GenBank/DDBJ databases">
        <title>Complete sequence of Desulfotomaculum reducens MI-1.</title>
        <authorList>
            <consortium name="US DOE Joint Genome Institute"/>
            <person name="Copeland A."/>
            <person name="Lucas S."/>
            <person name="Lapidus A."/>
            <person name="Barry K."/>
            <person name="Detter J.C."/>
            <person name="Glavina del Rio T."/>
            <person name="Hammon N."/>
            <person name="Israni S."/>
            <person name="Dalin E."/>
            <person name="Tice H."/>
            <person name="Pitluck S."/>
            <person name="Sims D."/>
            <person name="Brettin T."/>
            <person name="Bruce D."/>
            <person name="Han C."/>
            <person name="Tapia R."/>
            <person name="Schmutz J."/>
            <person name="Larimer F."/>
            <person name="Land M."/>
            <person name="Hauser L."/>
            <person name="Kyrpides N."/>
            <person name="Kim E."/>
            <person name="Tebo B.M."/>
            <person name="Richardson P."/>
        </authorList>
    </citation>
    <scope>NUCLEOTIDE SEQUENCE [LARGE SCALE GENOMIC DNA]</scope>
    <source>
        <strain evidence="3 4">MI-1</strain>
    </source>
</reference>
<gene>
    <name evidence="3" type="ordered locus">Dred_0973</name>
</gene>
<evidence type="ECO:0000256" key="1">
    <source>
        <dbReference type="SAM" id="Coils"/>
    </source>
</evidence>
<dbReference type="EMBL" id="CP000612">
    <property type="protein sequence ID" value="ABO49508.1"/>
    <property type="molecule type" value="Genomic_DNA"/>
</dbReference>
<keyword evidence="1" id="KW-0175">Coiled coil</keyword>
<dbReference type="STRING" id="349161.Dred_0973"/>
<evidence type="ECO:0000313" key="4">
    <source>
        <dbReference type="Proteomes" id="UP000001556"/>
    </source>
</evidence>
<dbReference type="RefSeq" id="WP_011877337.1">
    <property type="nucleotide sequence ID" value="NC_009253.1"/>
</dbReference>
<feature type="region of interest" description="Disordered" evidence="2">
    <location>
        <begin position="165"/>
        <end position="199"/>
    </location>
</feature>
<dbReference type="eggNOG" id="ENOG50308G0">
    <property type="taxonomic scope" value="Bacteria"/>
</dbReference>
<proteinExistence type="predicted"/>
<evidence type="ECO:0000256" key="2">
    <source>
        <dbReference type="SAM" id="MobiDB-lite"/>
    </source>
</evidence>
<dbReference type="HOGENOM" id="CLU_684626_0_0_9"/>
<protein>
    <submittedName>
        <fullName evidence="3">Uncharacterized protein</fullName>
    </submittedName>
</protein>
<evidence type="ECO:0000313" key="3">
    <source>
        <dbReference type="EMBL" id="ABO49508.1"/>
    </source>
</evidence>
<dbReference type="AlphaFoldDB" id="A4J355"/>
<sequence length="402" mass="47377">MADNIFHGVSEERFIKRERRPRRELDMPQLRFHHMDTWVPVLGLEVFAAWLKMYTLCDRKTYPKDNVVQHKPLLKMAVEFGCGKDKALAILKKLFEYGLIDIIQARNSKGGVKNHYYWYDIPIYANTTYCELKKCRSWDETAWEGKQLIEIRLAKQEQQKKLAEEQTEEIPLTLEEKNQSKNQIGYQSEKPIGNQSKNQIGSEEYPIGKSDWEPIGKSAYSNNINISIDKEDKKKEEEGVKSEFEELEINYQKSLEKLDAEYFEARRKVFGSEDEELALNILENDYSSLRSKFDYEYQQAKKEIIINQQLSELDSGTREAVKLFYETVDEDPEIIPFIQKWVKETSTETVIYCINRMLEQDDIGNVIMWLDKAVQNPEKYPKKIEYSKSIKKISSLRRSMYS</sequence>